<reference evidence="2 5" key="2">
    <citation type="submission" date="2024-02" db="EMBL/GenBank/DDBJ databases">
        <title>Comparative Genomic Analysis of Flavobacterium Species Causing Columnaris Disease of Freshwater Fish in Thailand: Insights into Virulence and Resistance Mechanisms.</title>
        <authorList>
            <person name="Nguyen D."/>
            <person name="Chokmangmeepisarn P."/>
            <person name="Khianchaikhan K."/>
            <person name="Morishita M."/>
            <person name="Bunnoy A."/>
            <person name="Rodkhum C."/>
        </authorList>
    </citation>
    <scope>NUCLEOTIDE SEQUENCE [LARGE SCALE GENOMIC DNA]</scope>
    <source>
        <strain evidence="2 5">KCRT2007</strain>
    </source>
</reference>
<organism evidence="3 4">
    <name type="scientific">Flavobacterium davisii</name>
    <dbReference type="NCBI Taxonomy" id="2906077"/>
    <lineage>
        <taxon>Bacteria</taxon>
        <taxon>Pseudomonadati</taxon>
        <taxon>Bacteroidota</taxon>
        <taxon>Flavobacteriia</taxon>
        <taxon>Flavobacteriales</taxon>
        <taxon>Flavobacteriaceae</taxon>
        <taxon>Flavobacterium</taxon>
    </lineage>
</organism>
<proteinExistence type="predicted"/>
<name>A0A246GH49_9FLAO</name>
<evidence type="ECO:0000313" key="3">
    <source>
        <dbReference type="EMBL" id="OWP83457.1"/>
    </source>
</evidence>
<comment type="caution">
    <text evidence="3">The sequence shown here is derived from an EMBL/GenBank/DDBJ whole genome shotgun (WGS) entry which is preliminary data.</text>
</comment>
<protein>
    <recommendedName>
        <fullName evidence="6">Alpha-ketoglutarate decarboxylase</fullName>
    </recommendedName>
</protein>
<dbReference type="EMBL" id="MTCZ01000112">
    <property type="protein sequence ID" value="OWP83457.1"/>
    <property type="molecule type" value="Genomic_DNA"/>
</dbReference>
<dbReference type="AlphaFoldDB" id="A0A246GH49"/>
<evidence type="ECO:0000313" key="5">
    <source>
        <dbReference type="Proteomes" id="UP001621813"/>
    </source>
</evidence>
<evidence type="ECO:0000313" key="4">
    <source>
        <dbReference type="Proteomes" id="UP000197768"/>
    </source>
</evidence>
<accession>A0A246GH49</accession>
<reference evidence="3 4" key="1">
    <citation type="journal article" date="2017" name="Infect. Genet. Evol.">
        <title>Comparative genome analysis of fish pathogen Flavobacterium columnare reveals extensive sequence diversity within the species.</title>
        <authorList>
            <person name="Kayansamruaj P."/>
            <person name="Dong H.T."/>
            <person name="Hirono I."/>
            <person name="Kondo H."/>
            <person name="Senapin S."/>
            <person name="Rodkhum C."/>
        </authorList>
    </citation>
    <scope>NUCLEOTIDE SEQUENCE [LARGE SCALE GENOMIC DNA]</scope>
    <source>
        <strain evidence="3 4">1215</strain>
    </source>
</reference>
<dbReference type="Proteomes" id="UP001621813">
    <property type="component" value="Unassembled WGS sequence"/>
</dbReference>
<dbReference type="Proteomes" id="UP000197768">
    <property type="component" value="Unassembled WGS sequence"/>
</dbReference>
<evidence type="ECO:0000313" key="2">
    <source>
        <dbReference type="EMBL" id="MFK7048412.1"/>
    </source>
</evidence>
<evidence type="ECO:0008006" key="6">
    <source>
        <dbReference type="Google" id="ProtNLM"/>
    </source>
</evidence>
<evidence type="ECO:0000256" key="1">
    <source>
        <dbReference type="SAM" id="SignalP"/>
    </source>
</evidence>
<sequence length="173" mass="19654">MIKNVFFFSFFLFSSINQAQNLETNSSVNRFWDRVRFGGGLGLSIGNNYTNVSVSPVMYYNFDDKTGVGVGLTSSYVKNSGNFTSFIYGITGSVLYSPAEYLQLSADIEQLRVNLDYTTALNRRSNDFWNTALFLGGGYRMNHVTMGLRYNLLFKNSNDLYTSAWMPFVRVVF</sequence>
<gene>
    <name evidence="3" type="ORF">BWK59_10400</name>
    <name evidence="2" type="ORF">V3Q77_00750</name>
</gene>
<dbReference type="EMBL" id="JAZGZR010000001">
    <property type="protein sequence ID" value="MFK7048412.1"/>
    <property type="molecule type" value="Genomic_DNA"/>
</dbReference>
<dbReference type="RefSeq" id="WP_235819774.1">
    <property type="nucleotide sequence ID" value="NZ_CP097869.1"/>
</dbReference>
<keyword evidence="5" id="KW-1185">Reference proteome</keyword>
<feature type="chain" id="PRO_5015075584" description="Alpha-ketoglutarate decarboxylase" evidence="1">
    <location>
        <begin position="20"/>
        <end position="173"/>
    </location>
</feature>
<feature type="signal peptide" evidence="1">
    <location>
        <begin position="1"/>
        <end position="19"/>
    </location>
</feature>
<keyword evidence="1" id="KW-0732">Signal</keyword>